<keyword evidence="3" id="KW-1185">Reference proteome</keyword>
<gene>
    <name evidence="2" type="ORF">Asi02nite_22040</name>
</gene>
<protein>
    <submittedName>
        <fullName evidence="2">Uncharacterized protein</fullName>
    </submittedName>
</protein>
<proteinExistence type="predicted"/>
<dbReference type="EMBL" id="BONE01000013">
    <property type="protein sequence ID" value="GIF72686.1"/>
    <property type="molecule type" value="Genomic_DNA"/>
</dbReference>
<evidence type="ECO:0000313" key="3">
    <source>
        <dbReference type="Proteomes" id="UP000604117"/>
    </source>
</evidence>
<accession>A0ABQ4CN22</accession>
<organism evidence="2 3">
    <name type="scientific">Asanoa siamensis</name>
    <dbReference type="NCBI Taxonomy" id="926357"/>
    <lineage>
        <taxon>Bacteria</taxon>
        <taxon>Bacillati</taxon>
        <taxon>Actinomycetota</taxon>
        <taxon>Actinomycetes</taxon>
        <taxon>Micromonosporales</taxon>
        <taxon>Micromonosporaceae</taxon>
        <taxon>Asanoa</taxon>
    </lineage>
</organism>
<evidence type="ECO:0000313" key="2">
    <source>
        <dbReference type="EMBL" id="GIF72686.1"/>
    </source>
</evidence>
<name>A0ABQ4CN22_9ACTN</name>
<sequence length="63" mass="6544">MLDELRKDLAAAAGPVRGRLTPARVGLGPVAHGDRSDGDRTPAGGRPLRGRSTTSRRLLTPSG</sequence>
<feature type="compositionally biased region" description="Low complexity" evidence="1">
    <location>
        <begin position="44"/>
        <end position="63"/>
    </location>
</feature>
<comment type="caution">
    <text evidence="2">The sequence shown here is derived from an EMBL/GenBank/DDBJ whole genome shotgun (WGS) entry which is preliminary data.</text>
</comment>
<dbReference type="RefSeq" id="WP_203712275.1">
    <property type="nucleotide sequence ID" value="NZ_BONE01000013.1"/>
</dbReference>
<reference evidence="2 3" key="1">
    <citation type="submission" date="2021-01" db="EMBL/GenBank/DDBJ databases">
        <title>Whole genome shotgun sequence of Asanoa siamensis NBRC 107932.</title>
        <authorList>
            <person name="Komaki H."/>
            <person name="Tamura T."/>
        </authorList>
    </citation>
    <scope>NUCLEOTIDE SEQUENCE [LARGE SCALE GENOMIC DNA]</scope>
    <source>
        <strain evidence="2 3">NBRC 107932</strain>
    </source>
</reference>
<dbReference type="Proteomes" id="UP000604117">
    <property type="component" value="Unassembled WGS sequence"/>
</dbReference>
<evidence type="ECO:0000256" key="1">
    <source>
        <dbReference type="SAM" id="MobiDB-lite"/>
    </source>
</evidence>
<feature type="region of interest" description="Disordered" evidence="1">
    <location>
        <begin position="1"/>
        <end position="63"/>
    </location>
</feature>